<gene>
    <name evidence="2" type="ORF">MPC4_350009</name>
</gene>
<reference evidence="2 3" key="1">
    <citation type="submission" date="2019-05" db="EMBL/GenBank/DDBJ databases">
        <authorList>
            <person name="Farhan Ul Haque M."/>
        </authorList>
    </citation>
    <scope>NUCLEOTIDE SEQUENCE [LARGE SCALE GENOMIC DNA]</scope>
    <source>
        <strain evidence="2">2</strain>
    </source>
</reference>
<accession>A0A8B6M8E7</accession>
<comment type="caution">
    <text evidence="2">The sequence shown here is derived from an EMBL/GenBank/DDBJ whole genome shotgun (WGS) entry which is preliminary data.</text>
</comment>
<protein>
    <recommendedName>
        <fullName evidence="1">PD-(D/E)XK endonuclease-like domain-containing protein</fullName>
    </recommendedName>
</protein>
<dbReference type="Proteomes" id="UP000485880">
    <property type="component" value="Unassembled WGS sequence"/>
</dbReference>
<keyword evidence="3" id="KW-1185">Reference proteome</keyword>
<evidence type="ECO:0000313" key="3">
    <source>
        <dbReference type="Proteomes" id="UP000485880"/>
    </source>
</evidence>
<dbReference type="EMBL" id="CABFMQ020000093">
    <property type="protein sequence ID" value="VTZ51303.1"/>
    <property type="molecule type" value="Genomic_DNA"/>
</dbReference>
<dbReference type="InterPro" id="IPR027417">
    <property type="entry name" value="P-loop_NTPase"/>
</dbReference>
<evidence type="ECO:0000259" key="1">
    <source>
        <dbReference type="Pfam" id="PF12705"/>
    </source>
</evidence>
<dbReference type="Gene3D" id="3.90.320.10">
    <property type="match status" value="1"/>
</dbReference>
<sequence length="882" mass="95550">MRRTIVVHTRLSGHMARVAAARRGEHGVQILTMAQLASRLAGGFLQPIDPDALQDAVREALSAGSLGDLDAIKTLPGMVRVAVDTLDKVWRAGIDLSTSPEPRLRALRTLEVETLRRLPASMKRPAGLVELARARIGHAPKVIGPVEIHGHSEMSPCWRPLLLALTNAVPVVWVAEARSVPSWVEETVVEIRREAPPAPTVALFSCATPQHEALEAVRWMRELIASGKARPEDIAIVAASPADFDDHIMALSADANIPIHFVHGLRAVTTRDGQTAAALAETLLKGVSQERIGRLFKLLPDATPTLAGLPNDWARVLPKDAPLTTVQRWRQAFDQVAPEDWPEAIDRSNLVMDVLHLIERGPEEAADTGERLLSGKALALWKKALADGPAAALTVTLAQLRIPDGLEPAANVIWTSAISLASATRPFVRLLALNSGRWPRRISEDRLIPDHIIPIEELDPLPVADGDRRDFLTILSSAQSAAMSFSRRDVGGRLLGKSPLLNGFTEIYLSRGRTPEHAASESDRLLARPGEFRQTPIAISGAACWDDWSRPEITAHDGLVGPGRPRLQNVFKGPLSATSLKLLLRDPIRFVWRYALGWKQPDVAEEPLNLDPLAFGTLVHSVLQEAVQSLEASAGFGRASEAKLKKAVDEAIASVKSAWEREQPTPPPVIWGATLENAKNLTLKALAYPLPLLHGQKSWTEIPFGRQDGPPQADMPWDPTRRVEIPGTGVFIQGNIDRLDLAADRSAARVIDYKTGKLPDDMADAAIRGGDELQRCLYAFAVKTLIWPDIKVDAALLYPRAAEDKQPLCPLSDVDGALSQLAAAIGLARANIEAGLALPGIAAADAYNDFLFALPAGAAYLPRKSAPAAEKLGQATKIWEAL</sequence>
<organism evidence="2 3">
    <name type="scientific">Methylocella tundrae</name>
    <dbReference type="NCBI Taxonomy" id="227605"/>
    <lineage>
        <taxon>Bacteria</taxon>
        <taxon>Pseudomonadati</taxon>
        <taxon>Pseudomonadota</taxon>
        <taxon>Alphaproteobacteria</taxon>
        <taxon>Hyphomicrobiales</taxon>
        <taxon>Beijerinckiaceae</taxon>
        <taxon>Methylocella</taxon>
    </lineage>
</organism>
<dbReference type="Gene3D" id="3.40.50.300">
    <property type="entry name" value="P-loop containing nucleotide triphosphate hydrolases"/>
    <property type="match status" value="1"/>
</dbReference>
<dbReference type="InterPro" id="IPR011604">
    <property type="entry name" value="PDDEXK-like_dom_sf"/>
</dbReference>
<dbReference type="SUPFAM" id="SSF52540">
    <property type="entry name" value="P-loop containing nucleoside triphosphate hydrolases"/>
    <property type="match status" value="1"/>
</dbReference>
<dbReference type="Pfam" id="PF12705">
    <property type="entry name" value="PDDEXK_1"/>
    <property type="match status" value="1"/>
</dbReference>
<feature type="domain" description="PD-(D/E)XK endonuclease-like" evidence="1">
    <location>
        <begin position="575"/>
        <end position="799"/>
    </location>
</feature>
<proteinExistence type="predicted"/>
<dbReference type="AlphaFoldDB" id="A0A8B6M8E7"/>
<evidence type="ECO:0000313" key="2">
    <source>
        <dbReference type="EMBL" id="VTZ51303.1"/>
    </source>
</evidence>
<dbReference type="InterPro" id="IPR038726">
    <property type="entry name" value="PDDEXK_AddAB-type"/>
</dbReference>
<dbReference type="RefSeq" id="WP_174513154.1">
    <property type="nucleotide sequence ID" value="NZ_CABFMQ020000093.1"/>
</dbReference>
<name>A0A8B6M8E7_METTU</name>
<dbReference type="SUPFAM" id="SSF52980">
    <property type="entry name" value="Restriction endonuclease-like"/>
    <property type="match status" value="1"/>
</dbReference>
<dbReference type="InterPro" id="IPR011335">
    <property type="entry name" value="Restrct_endonuc-II-like"/>
</dbReference>